<comment type="caution">
    <text evidence="1">The sequence shown here is derived from an EMBL/GenBank/DDBJ whole genome shotgun (WGS) entry which is preliminary data.</text>
</comment>
<protein>
    <submittedName>
        <fullName evidence="1">Tail assembly chaperone E/41/14-like protein</fullName>
    </submittedName>
</protein>
<name>A0ABX9GDA7_9BURK</name>
<evidence type="ECO:0000313" key="1">
    <source>
        <dbReference type="EMBL" id="RBP19821.1"/>
    </source>
</evidence>
<dbReference type="RefSeq" id="WP_158218670.1">
    <property type="nucleotide sequence ID" value="NZ_CADIJU010000002.1"/>
</dbReference>
<dbReference type="GeneID" id="99729990"/>
<sequence>MPKKEIPEELTITLRKAITLGQGNDAETFTEMVLREPVVEEVLAFNKENAKDSGDALRKMIAKVSTLPLAVINRIGARDFIKAANYLTSFMAEEEVGDEAVDGVEGDTAGK</sequence>
<evidence type="ECO:0000313" key="2">
    <source>
        <dbReference type="Proteomes" id="UP000252124"/>
    </source>
</evidence>
<dbReference type="InterPro" id="IPR019289">
    <property type="entry name" value="Phage_tail_E/E"/>
</dbReference>
<keyword evidence="2" id="KW-1185">Reference proteome</keyword>
<gene>
    <name evidence="1" type="ORF">DFP87_104157</name>
</gene>
<organism evidence="1 2">
    <name type="scientific">Achromobacter marplatensis</name>
    <dbReference type="NCBI Taxonomy" id="470868"/>
    <lineage>
        <taxon>Bacteria</taxon>
        <taxon>Pseudomonadati</taxon>
        <taxon>Pseudomonadota</taxon>
        <taxon>Betaproteobacteria</taxon>
        <taxon>Burkholderiales</taxon>
        <taxon>Alcaligenaceae</taxon>
        <taxon>Achromobacter</taxon>
    </lineage>
</organism>
<dbReference type="EMBL" id="QNRM01000004">
    <property type="protein sequence ID" value="RBP19821.1"/>
    <property type="molecule type" value="Genomic_DNA"/>
</dbReference>
<dbReference type="Proteomes" id="UP000252124">
    <property type="component" value="Unassembled WGS sequence"/>
</dbReference>
<accession>A0ABX9GDA7</accession>
<dbReference type="Pfam" id="PF10109">
    <property type="entry name" value="Phage_TAC_7"/>
    <property type="match status" value="1"/>
</dbReference>
<proteinExistence type="predicted"/>
<reference evidence="1 2" key="1">
    <citation type="submission" date="2018-06" db="EMBL/GenBank/DDBJ databases">
        <title>Genomic Encyclopedia of Type Strains, Phase III (KMG-III): the genomes of soil and plant-associated and newly described type strains.</title>
        <authorList>
            <person name="Whitman W."/>
        </authorList>
    </citation>
    <scope>NUCLEOTIDE SEQUENCE [LARGE SCALE GENOMIC DNA]</scope>
    <source>
        <strain evidence="1 2">CECT 7342</strain>
    </source>
</reference>